<accession>A0A1M7QTI2</accession>
<proteinExistence type="predicted"/>
<evidence type="ECO:0000313" key="1">
    <source>
        <dbReference type="EMBL" id="SHN34703.1"/>
    </source>
</evidence>
<reference evidence="1 2" key="1">
    <citation type="submission" date="2016-11" db="EMBL/GenBank/DDBJ databases">
        <authorList>
            <person name="Jaros S."/>
            <person name="Januszkiewicz K."/>
            <person name="Wedrychowicz H."/>
        </authorList>
    </citation>
    <scope>NUCLEOTIDE SEQUENCE [LARGE SCALE GENOMIC DNA]</scope>
    <source>
        <strain evidence="1 2">CGMCC 1.10681</strain>
    </source>
</reference>
<dbReference type="STRING" id="1027249.SAMN05216179_3530"/>
<protein>
    <submittedName>
        <fullName evidence="1">Uncharacterized protein</fullName>
    </submittedName>
</protein>
<sequence>MKSSILNPLMFSINRKLKSNVRINYPVNFFGHQLCKQLHEMNDQ</sequence>
<dbReference type="EMBL" id="FRCZ01000009">
    <property type="protein sequence ID" value="SHN34703.1"/>
    <property type="molecule type" value="Genomic_DNA"/>
</dbReference>
<name>A0A1M7QTI2_9BACI</name>
<organism evidence="1 2">
    <name type="scientific">Gracilibacillus kekensis</name>
    <dbReference type="NCBI Taxonomy" id="1027249"/>
    <lineage>
        <taxon>Bacteria</taxon>
        <taxon>Bacillati</taxon>
        <taxon>Bacillota</taxon>
        <taxon>Bacilli</taxon>
        <taxon>Bacillales</taxon>
        <taxon>Bacillaceae</taxon>
        <taxon>Gracilibacillus</taxon>
    </lineage>
</organism>
<dbReference type="RefSeq" id="WP_280174069.1">
    <property type="nucleotide sequence ID" value="NZ_FRCZ01000009.1"/>
</dbReference>
<gene>
    <name evidence="1" type="ORF">SAMN05216179_3530</name>
</gene>
<keyword evidence="2" id="KW-1185">Reference proteome</keyword>
<evidence type="ECO:0000313" key="2">
    <source>
        <dbReference type="Proteomes" id="UP000184184"/>
    </source>
</evidence>
<dbReference type="AlphaFoldDB" id="A0A1M7QTI2"/>
<dbReference type="Proteomes" id="UP000184184">
    <property type="component" value="Unassembled WGS sequence"/>
</dbReference>